<keyword evidence="13" id="KW-1185">Reference proteome</keyword>
<evidence type="ECO:0000256" key="8">
    <source>
        <dbReference type="ARBA" id="ARBA00032239"/>
    </source>
</evidence>
<name>A0A9W7XR38_9FUNG</name>
<evidence type="ECO:0000313" key="12">
    <source>
        <dbReference type="EMBL" id="KAJ1647745.1"/>
    </source>
</evidence>
<feature type="domain" description="Sof1-like protein" evidence="11">
    <location>
        <begin position="360"/>
        <end position="446"/>
    </location>
</feature>
<evidence type="ECO:0000256" key="3">
    <source>
        <dbReference type="ARBA" id="ARBA00021762"/>
    </source>
</evidence>
<feature type="region of interest" description="Disordered" evidence="10">
    <location>
        <begin position="407"/>
        <end position="452"/>
    </location>
</feature>
<evidence type="ECO:0000256" key="5">
    <source>
        <dbReference type="ARBA" id="ARBA00022737"/>
    </source>
</evidence>
<dbReference type="InterPro" id="IPR007287">
    <property type="entry name" value="Sof1"/>
</dbReference>
<keyword evidence="7" id="KW-0687">Ribonucleoprotein</keyword>
<dbReference type="GO" id="GO:0032040">
    <property type="term" value="C:small-subunit processome"/>
    <property type="evidence" value="ECO:0007669"/>
    <property type="project" value="TreeGrafter"/>
</dbReference>
<feature type="repeat" description="WD" evidence="9">
    <location>
        <begin position="62"/>
        <end position="104"/>
    </location>
</feature>
<keyword evidence="5" id="KW-0677">Repeat</keyword>
<sequence length="452" mass="51315">MKVKALSRSTTEFTRETKSDIQKLPRNIDPELHPLERAREYKRALNAAKVERMFAKPFLAGLSGHIDGIYSMAKNPWDLDNIITGSGDGELRMWSLTAQETIWRAPEAHRGIVKGVCNVPGNESDRFLSVGTDKTVKVWSRSESAVAADGTTPETVATYNGKHAFSGIDHHRHRPIFATSSSLVEVWDVERSEPVANLTWGADTINTVAMNQAEVNVLASCGTDRSIILYDLRTSSPLAKLVMALSTNAISWNPMEPFVFATANEDHNVYTFDMRRMDHATNVLRDHVSAVMDVDYSPTGQELVSGSYDRTVRLWNASSGHSRDIYHAKRMQRVFCVKYTLDNKYVVSGSDDSNLRLWRARASERVGIKSNRERATIEYAEKLKDRFKYVPEVRKVLRQRNVPTMIKKASQTKQVMLQSRKRKEENQRKHDKHDTKPRVPERRKAILGVTTK</sequence>
<dbReference type="Pfam" id="PF04158">
    <property type="entry name" value="Sof1"/>
    <property type="match status" value="1"/>
</dbReference>
<dbReference type="InterPro" id="IPR001680">
    <property type="entry name" value="WD40_rpt"/>
</dbReference>
<evidence type="ECO:0000256" key="6">
    <source>
        <dbReference type="ARBA" id="ARBA00023242"/>
    </source>
</evidence>
<dbReference type="PROSITE" id="PS00678">
    <property type="entry name" value="WD_REPEATS_1"/>
    <property type="match status" value="1"/>
</dbReference>
<dbReference type="EMBL" id="JANBOH010000021">
    <property type="protein sequence ID" value="KAJ1647745.1"/>
    <property type="molecule type" value="Genomic_DNA"/>
</dbReference>
<protein>
    <recommendedName>
        <fullName evidence="3">DDB1- and CUL4-associated factor 13</fullName>
    </recommendedName>
    <alternativeName>
        <fullName evidence="8">WD repeat and SOF domain-containing protein 1</fullName>
    </alternativeName>
</protein>
<comment type="subcellular location">
    <subcellularLocation>
        <location evidence="1">Nucleus</location>
        <location evidence="1">Nucleolus</location>
    </subcellularLocation>
</comment>
<evidence type="ECO:0000256" key="4">
    <source>
        <dbReference type="ARBA" id="ARBA00022574"/>
    </source>
</evidence>
<dbReference type="PANTHER" id="PTHR22851:SF0">
    <property type="entry name" value="DDB1- AND CUL4-ASSOCIATED FACTOR 13"/>
    <property type="match status" value="1"/>
</dbReference>
<dbReference type="CDD" id="cd00200">
    <property type="entry name" value="WD40"/>
    <property type="match status" value="1"/>
</dbReference>
<dbReference type="InterPro" id="IPR036322">
    <property type="entry name" value="WD40_repeat_dom_sf"/>
</dbReference>
<evidence type="ECO:0000256" key="2">
    <source>
        <dbReference type="ARBA" id="ARBA00005649"/>
    </source>
</evidence>
<dbReference type="Pfam" id="PF00400">
    <property type="entry name" value="WD40"/>
    <property type="match status" value="4"/>
</dbReference>
<gene>
    <name evidence="12" type="primary">sof1</name>
    <name evidence="12" type="ORF">LPJ64_000923</name>
</gene>
<proteinExistence type="inferred from homology"/>
<dbReference type="PANTHER" id="PTHR22851">
    <property type="entry name" value="U3 SMALL NUCLEOLAR RNA U3 SNORNA ASSOCIATED PROTEIN"/>
    <property type="match status" value="1"/>
</dbReference>
<dbReference type="GO" id="GO:0000462">
    <property type="term" value="P:maturation of SSU-rRNA from tricistronic rRNA transcript (SSU-rRNA, 5.8S rRNA, LSU-rRNA)"/>
    <property type="evidence" value="ECO:0007669"/>
    <property type="project" value="TreeGrafter"/>
</dbReference>
<evidence type="ECO:0000313" key="13">
    <source>
        <dbReference type="Proteomes" id="UP001145021"/>
    </source>
</evidence>
<keyword evidence="4 9" id="KW-0853">WD repeat</keyword>
<dbReference type="PROSITE" id="PS50294">
    <property type="entry name" value="WD_REPEATS_REGION"/>
    <property type="match status" value="2"/>
</dbReference>
<comment type="caution">
    <text evidence="12">The sequence shown here is derived from an EMBL/GenBank/DDBJ whole genome shotgun (WGS) entry which is preliminary data.</text>
</comment>
<dbReference type="Gene3D" id="2.130.10.10">
    <property type="entry name" value="YVTN repeat-like/Quinoprotein amine dehydrogenase"/>
    <property type="match status" value="2"/>
</dbReference>
<reference evidence="12" key="1">
    <citation type="submission" date="2022-07" db="EMBL/GenBank/DDBJ databases">
        <title>Phylogenomic reconstructions and comparative analyses of Kickxellomycotina fungi.</title>
        <authorList>
            <person name="Reynolds N.K."/>
            <person name="Stajich J.E."/>
            <person name="Barry K."/>
            <person name="Grigoriev I.V."/>
            <person name="Crous P."/>
            <person name="Smith M.E."/>
        </authorList>
    </citation>
    <scope>NUCLEOTIDE SEQUENCE</scope>
    <source>
        <strain evidence="12">NBRC 105413</strain>
    </source>
</reference>
<evidence type="ECO:0000256" key="7">
    <source>
        <dbReference type="ARBA" id="ARBA00023274"/>
    </source>
</evidence>
<evidence type="ECO:0000256" key="10">
    <source>
        <dbReference type="SAM" id="MobiDB-lite"/>
    </source>
</evidence>
<feature type="repeat" description="WD" evidence="9">
    <location>
        <begin position="327"/>
        <end position="368"/>
    </location>
</feature>
<evidence type="ECO:0000256" key="9">
    <source>
        <dbReference type="PROSITE-ProRule" id="PRU00221"/>
    </source>
</evidence>
<dbReference type="SMART" id="SM00320">
    <property type="entry name" value="WD40"/>
    <property type="match status" value="7"/>
</dbReference>
<dbReference type="InterPro" id="IPR020472">
    <property type="entry name" value="WD40_PAC1"/>
</dbReference>
<organism evidence="12 13">
    <name type="scientific">Coemansia asiatica</name>
    <dbReference type="NCBI Taxonomy" id="1052880"/>
    <lineage>
        <taxon>Eukaryota</taxon>
        <taxon>Fungi</taxon>
        <taxon>Fungi incertae sedis</taxon>
        <taxon>Zoopagomycota</taxon>
        <taxon>Kickxellomycotina</taxon>
        <taxon>Kickxellomycetes</taxon>
        <taxon>Kickxellales</taxon>
        <taxon>Kickxellaceae</taxon>
        <taxon>Coemansia</taxon>
    </lineage>
</organism>
<accession>A0A9W7XR38</accession>
<dbReference type="InterPro" id="IPR015943">
    <property type="entry name" value="WD40/YVTN_repeat-like_dom_sf"/>
</dbReference>
<feature type="compositionally biased region" description="Basic and acidic residues" evidence="10">
    <location>
        <begin position="422"/>
        <end position="444"/>
    </location>
</feature>
<feature type="repeat" description="WD" evidence="9">
    <location>
        <begin position="284"/>
        <end position="325"/>
    </location>
</feature>
<dbReference type="InterPro" id="IPR051733">
    <property type="entry name" value="WD_repeat_DCAF13/WDSOF1"/>
</dbReference>
<dbReference type="AlphaFoldDB" id="A0A9W7XR38"/>
<dbReference type="FunFam" id="2.130.10.10:FF:000132">
    <property type="entry name" value="DDB1- and CUL4-associated factor 13"/>
    <property type="match status" value="1"/>
</dbReference>
<keyword evidence="6" id="KW-0539">Nucleus</keyword>
<dbReference type="Proteomes" id="UP001145021">
    <property type="component" value="Unassembled WGS sequence"/>
</dbReference>
<dbReference type="SUPFAM" id="SSF50978">
    <property type="entry name" value="WD40 repeat-like"/>
    <property type="match status" value="1"/>
</dbReference>
<evidence type="ECO:0000259" key="11">
    <source>
        <dbReference type="Pfam" id="PF04158"/>
    </source>
</evidence>
<dbReference type="PROSITE" id="PS50082">
    <property type="entry name" value="WD_REPEATS_2"/>
    <property type="match status" value="3"/>
</dbReference>
<dbReference type="InterPro" id="IPR019775">
    <property type="entry name" value="WD40_repeat_CS"/>
</dbReference>
<evidence type="ECO:0000256" key="1">
    <source>
        <dbReference type="ARBA" id="ARBA00004604"/>
    </source>
</evidence>
<comment type="similarity">
    <text evidence="2">Belongs to the WD repeat DCAF13/WDSOF1 family.</text>
</comment>
<dbReference type="PRINTS" id="PR00320">
    <property type="entry name" value="GPROTEINBRPT"/>
</dbReference>